<evidence type="ECO:0000313" key="2">
    <source>
        <dbReference type="EMBL" id="AGU53090.1"/>
    </source>
</evidence>
<organism evidence="2 3">
    <name type="scientific">Variovorax paradoxus B4</name>
    <dbReference type="NCBI Taxonomy" id="1246301"/>
    <lineage>
        <taxon>Bacteria</taxon>
        <taxon>Pseudomonadati</taxon>
        <taxon>Pseudomonadota</taxon>
        <taxon>Betaproteobacteria</taxon>
        <taxon>Burkholderiales</taxon>
        <taxon>Comamonadaceae</taxon>
        <taxon>Variovorax</taxon>
    </lineage>
</organism>
<name>T1XLV8_VARPD</name>
<reference evidence="2 3" key="1">
    <citation type="submission" date="2012-10" db="EMBL/GenBank/DDBJ databases">
        <title>Genome sequence of Variovorax paradoxus B4.</title>
        <authorList>
            <person name="Schuldes J."/>
            <person name="Brandt U."/>
            <person name="Hiessl S."/>
            <person name="Wuebbeler J.H."/>
            <person name="Thuermer A."/>
            <person name="Steinbuechel A."/>
            <person name="Daniel R."/>
        </authorList>
    </citation>
    <scope>NUCLEOTIDE SEQUENCE [LARGE SCALE GENOMIC DNA]</scope>
    <source>
        <strain evidence="2 3">B4</strain>
    </source>
</reference>
<keyword evidence="1" id="KW-0472">Membrane</keyword>
<dbReference type="KEGG" id="vpd:VAPA_2c05300"/>
<protein>
    <submittedName>
        <fullName evidence="2">Uncharacterized protein</fullName>
    </submittedName>
</protein>
<evidence type="ECO:0000256" key="1">
    <source>
        <dbReference type="SAM" id="Phobius"/>
    </source>
</evidence>
<gene>
    <name evidence="2" type="ORF">VAPA_2c05300</name>
</gene>
<proteinExistence type="predicted"/>
<dbReference type="AlphaFoldDB" id="T1XLV8"/>
<evidence type="ECO:0000313" key="3">
    <source>
        <dbReference type="Proteomes" id="UP000016223"/>
    </source>
</evidence>
<sequence>MHAHEQWAEVKNTWFDGADTNIVFIIYICNYHFIIIKSKCKRRFLAGGLGVSQSAIEVVFGRKNANRQLRIKAPARLPACIALPLASDVTSSAAPSRRSR</sequence>
<dbReference type="Proteomes" id="UP000016223">
    <property type="component" value="Chromosome 2"/>
</dbReference>
<keyword evidence="1" id="KW-0812">Transmembrane</keyword>
<accession>T1XLV8</accession>
<dbReference type="EMBL" id="CP003912">
    <property type="protein sequence ID" value="AGU53090.1"/>
    <property type="molecule type" value="Genomic_DNA"/>
</dbReference>
<dbReference type="HOGENOM" id="CLU_2304830_0_0_4"/>
<keyword evidence="1" id="KW-1133">Transmembrane helix</keyword>
<feature type="transmembrane region" description="Helical" evidence="1">
    <location>
        <begin position="20"/>
        <end position="36"/>
    </location>
</feature>